<dbReference type="RefSeq" id="WP_265765735.1">
    <property type="nucleotide sequence ID" value="NZ_JAGGJA010000005.1"/>
</dbReference>
<organism evidence="1 2">
    <name type="scientific">Fodinibius salsisoli</name>
    <dbReference type="NCBI Taxonomy" id="2820877"/>
    <lineage>
        <taxon>Bacteria</taxon>
        <taxon>Pseudomonadati</taxon>
        <taxon>Balneolota</taxon>
        <taxon>Balneolia</taxon>
        <taxon>Balneolales</taxon>
        <taxon>Balneolaceae</taxon>
        <taxon>Fodinibius</taxon>
    </lineage>
</organism>
<accession>A0ABT3PM10</accession>
<evidence type="ECO:0000313" key="1">
    <source>
        <dbReference type="EMBL" id="MCW9706981.1"/>
    </source>
</evidence>
<dbReference type="Proteomes" id="UP001207918">
    <property type="component" value="Unassembled WGS sequence"/>
</dbReference>
<gene>
    <name evidence="1" type="ORF">J6I44_08940</name>
</gene>
<proteinExistence type="predicted"/>
<evidence type="ECO:0000313" key="2">
    <source>
        <dbReference type="Proteomes" id="UP001207918"/>
    </source>
</evidence>
<keyword evidence="2" id="KW-1185">Reference proteome</keyword>
<protein>
    <submittedName>
        <fullName evidence="1">Uncharacterized protein</fullName>
    </submittedName>
</protein>
<comment type="caution">
    <text evidence="1">The sequence shown here is derived from an EMBL/GenBank/DDBJ whole genome shotgun (WGS) entry which is preliminary data.</text>
</comment>
<name>A0ABT3PM10_9BACT</name>
<dbReference type="EMBL" id="JAGGJA010000005">
    <property type="protein sequence ID" value="MCW9706981.1"/>
    <property type="molecule type" value="Genomic_DNA"/>
</dbReference>
<sequence>MKKYNFINENEQIIILDNDRYIRIKTYRTDGDSLLSLSDREFISILMRQPLYNHLLVGPIGYDKEDNTIQGSGQHGPYALSSLSPDLYKRITKEEFLKRLQEHYDDPDYLINGENQVPDTTVQKADKFLSNIFQRSCNILSLELRPYTNEEHKKHYGETPLHHVFYEYIFIEEDIFHFFIFGED</sequence>
<reference evidence="1 2" key="1">
    <citation type="submission" date="2021-03" db="EMBL/GenBank/DDBJ databases">
        <title>Aliifodinibius sp. nov., a new bacterium isolated from saline soil.</title>
        <authorList>
            <person name="Galisteo C."/>
            <person name="De La Haba R."/>
            <person name="Sanchez-Porro C."/>
            <person name="Ventosa A."/>
        </authorList>
    </citation>
    <scope>NUCLEOTIDE SEQUENCE [LARGE SCALE GENOMIC DNA]</scope>
    <source>
        <strain evidence="1 2">1BSP15-2V2</strain>
    </source>
</reference>